<evidence type="ECO:0000259" key="3">
    <source>
        <dbReference type="Pfam" id="PF00501"/>
    </source>
</evidence>
<comment type="caution">
    <text evidence="6">The sequence shown here is derived from an EMBL/GenBank/DDBJ whole genome shotgun (WGS) entry which is preliminary data.</text>
</comment>
<dbReference type="InterPro" id="IPR042099">
    <property type="entry name" value="ANL_N_sf"/>
</dbReference>
<dbReference type="InterPro" id="IPR000873">
    <property type="entry name" value="AMP-dep_synth/lig_dom"/>
</dbReference>
<comment type="cofactor">
    <cofactor evidence="1">
        <name>pantetheine 4'-phosphate</name>
        <dbReference type="ChEBI" id="CHEBI:47942"/>
    </cofactor>
</comment>
<dbReference type="PANTHER" id="PTHR43352:SF1">
    <property type="entry name" value="ANTHRANILATE--COA LIGASE"/>
    <property type="match status" value="1"/>
</dbReference>
<dbReference type="Pfam" id="PF00501">
    <property type="entry name" value="AMP-binding"/>
    <property type="match status" value="1"/>
</dbReference>
<dbReference type="Pfam" id="PF13193">
    <property type="entry name" value="AMP-binding_C"/>
    <property type="match status" value="1"/>
</dbReference>
<dbReference type="Gene3D" id="3.40.50.1820">
    <property type="entry name" value="alpha/beta hydrolase"/>
    <property type="match status" value="1"/>
</dbReference>
<dbReference type="Gene3D" id="3.40.50.12780">
    <property type="entry name" value="N-terminal domain of ligase-like"/>
    <property type="match status" value="1"/>
</dbReference>
<feature type="domain" description="AMP-binding enzyme C-terminal" evidence="5">
    <location>
        <begin position="403"/>
        <end position="479"/>
    </location>
</feature>
<dbReference type="InterPro" id="IPR020845">
    <property type="entry name" value="AMP-binding_CS"/>
</dbReference>
<name>A0ABQ5R3X1_9ACTN</name>
<evidence type="ECO:0000313" key="6">
    <source>
        <dbReference type="EMBL" id="GLI01105.1"/>
    </source>
</evidence>
<proteinExistence type="predicted"/>
<evidence type="ECO:0000259" key="5">
    <source>
        <dbReference type="Pfam" id="PF13193"/>
    </source>
</evidence>
<dbReference type="EMBL" id="BSDI01000040">
    <property type="protein sequence ID" value="GLI01105.1"/>
    <property type="molecule type" value="Genomic_DNA"/>
</dbReference>
<dbReference type="PROSITE" id="PS00455">
    <property type="entry name" value="AMP_BINDING"/>
    <property type="match status" value="1"/>
</dbReference>
<feature type="domain" description="Thioesterase" evidence="4">
    <location>
        <begin position="507"/>
        <end position="718"/>
    </location>
</feature>
<keyword evidence="2" id="KW-0436">Ligase</keyword>
<dbReference type="InterPro" id="IPR045851">
    <property type="entry name" value="AMP-bd_C_sf"/>
</dbReference>
<dbReference type="Proteomes" id="UP001144280">
    <property type="component" value="Unassembled WGS sequence"/>
</dbReference>
<evidence type="ECO:0000313" key="7">
    <source>
        <dbReference type="Proteomes" id="UP001144280"/>
    </source>
</evidence>
<dbReference type="Gene3D" id="3.30.300.30">
    <property type="match status" value="1"/>
</dbReference>
<gene>
    <name evidence="6" type="ORF">Pa4123_63810</name>
</gene>
<organism evidence="6 7">
    <name type="scientific">Phytohabitans aurantiacus</name>
    <dbReference type="NCBI Taxonomy" id="3016789"/>
    <lineage>
        <taxon>Bacteria</taxon>
        <taxon>Bacillati</taxon>
        <taxon>Actinomycetota</taxon>
        <taxon>Actinomycetes</taxon>
        <taxon>Micromonosporales</taxon>
        <taxon>Micromonosporaceae</taxon>
    </lineage>
</organism>
<dbReference type="RefSeq" id="WP_281901846.1">
    <property type="nucleotide sequence ID" value="NZ_BSDI01000040.1"/>
</dbReference>
<sequence>MNVNIVERLLGAPGKSVAYVDGAGQMTYADLGRAVRAYASRLADTGFRPGSRALVVSDDSVPAVVAILAVWWNGGIPVPVSPMLTVQEIEFVAKDCYAAFLHLDESAAAKVPMTGPFDVPRGGADWALPSDTGNPGAAGNAPPLVAQESGDVVLIQYTSGSTGTPKGVLHTRAGIDSVLGGFGKLLGLGPTDVVLSTAKLSFGYGFGNSLLFPLAAGARAVLMSGPPDVYKVAAAVAAHQPTVLCSVPRMYAALLDERKPLGSLRLAVSAGEHLPSPICEWFVKRYGVPIINGLGATEVLHIVVATRGTQPGWTGTAVPGIRISVRDDEGNPVTNGSPGRLHIAGASVAAGYLDRPEATTRTFADGGAYTGDIVRRGPGGVVEFVCRRDDLINVGGYKVSPFEIEAAMLGVPSVAQCAVVGSRDDRGLEQAVAYLVPTPGAELDAVHAAARRAFRALPAFKRPAVVEVVDRLPVTSTGKLARFKLRAAGVREVASVTMRVLRNDPGRTLVCIPYAGGSSGSFTRLARHLPGWRVVAGEASYRNGVTLGEAAEAWWKAITPYVSDGSVLLGHSVGAVLAAEVAGLAGGRLDDAHVVLSALPVWAGRIPREFLALDDETLVVELLRAGLLPRTSLTPDEVRRLVLPRFRRDLALVAQGWEGSLGTAVHVLAGTHDPLCTLDAITANLPADLVSTAHAVDGDHYFVATNAARTAEVLRTIFRH</sequence>
<protein>
    <recommendedName>
        <fullName evidence="8">AMP-binding protein</fullName>
    </recommendedName>
</protein>
<evidence type="ECO:0000256" key="2">
    <source>
        <dbReference type="ARBA" id="ARBA00022598"/>
    </source>
</evidence>
<dbReference type="PANTHER" id="PTHR43352">
    <property type="entry name" value="ACETYL-COA SYNTHETASE"/>
    <property type="match status" value="1"/>
</dbReference>
<dbReference type="InterPro" id="IPR025110">
    <property type="entry name" value="AMP-bd_C"/>
</dbReference>
<accession>A0ABQ5R3X1</accession>
<dbReference type="Pfam" id="PF00975">
    <property type="entry name" value="Thioesterase"/>
    <property type="match status" value="1"/>
</dbReference>
<dbReference type="SUPFAM" id="SSF56801">
    <property type="entry name" value="Acetyl-CoA synthetase-like"/>
    <property type="match status" value="1"/>
</dbReference>
<reference evidence="6" key="1">
    <citation type="submission" date="2022-12" db="EMBL/GenBank/DDBJ databases">
        <title>New Phytohabitans aurantiacus sp. RD004123 nov., an actinomycete isolated from soil.</title>
        <authorList>
            <person name="Triningsih D.W."/>
            <person name="Harunari E."/>
            <person name="Igarashi Y."/>
        </authorList>
    </citation>
    <scope>NUCLEOTIDE SEQUENCE</scope>
    <source>
        <strain evidence="6">RD004123</strain>
    </source>
</reference>
<evidence type="ECO:0000259" key="4">
    <source>
        <dbReference type="Pfam" id="PF00975"/>
    </source>
</evidence>
<evidence type="ECO:0008006" key="8">
    <source>
        <dbReference type="Google" id="ProtNLM"/>
    </source>
</evidence>
<dbReference type="InterPro" id="IPR029058">
    <property type="entry name" value="AB_hydrolase_fold"/>
</dbReference>
<keyword evidence="7" id="KW-1185">Reference proteome</keyword>
<evidence type="ECO:0000256" key="1">
    <source>
        <dbReference type="ARBA" id="ARBA00001957"/>
    </source>
</evidence>
<feature type="domain" description="AMP-dependent synthetase/ligase" evidence="3">
    <location>
        <begin position="15"/>
        <end position="353"/>
    </location>
</feature>
<dbReference type="SUPFAM" id="SSF53474">
    <property type="entry name" value="alpha/beta-Hydrolases"/>
    <property type="match status" value="1"/>
</dbReference>
<dbReference type="InterPro" id="IPR001031">
    <property type="entry name" value="Thioesterase"/>
</dbReference>